<dbReference type="CDD" id="cd04335">
    <property type="entry name" value="PrdX_deacylase"/>
    <property type="match status" value="1"/>
</dbReference>
<dbReference type="InterPro" id="IPR040285">
    <property type="entry name" value="ProX/PRXD1"/>
</dbReference>
<reference evidence="3 4" key="1">
    <citation type="submission" date="2016-09" db="EMBL/GenBank/DDBJ databases">
        <authorList>
            <person name="Capua I."/>
            <person name="De Benedictis P."/>
            <person name="Joannis T."/>
            <person name="Lombin L.H."/>
            <person name="Cattoli G."/>
        </authorList>
    </citation>
    <scope>NUCLEOTIDE SEQUENCE [LARGE SCALE GENOMIC DNA]</scope>
    <source>
        <strain evidence="3 4">UB20</strain>
    </source>
</reference>
<dbReference type="SUPFAM" id="SSF55826">
    <property type="entry name" value="YbaK/ProRS associated domain"/>
    <property type="match status" value="1"/>
</dbReference>
<gene>
    <name evidence="3" type="primary">proX</name>
    <name evidence="3" type="ORF">TFUB20_00261</name>
</gene>
<evidence type="ECO:0000259" key="2">
    <source>
        <dbReference type="Pfam" id="PF04073"/>
    </source>
</evidence>
<dbReference type="EMBL" id="FMMM01000016">
    <property type="protein sequence ID" value="SCQ18172.1"/>
    <property type="molecule type" value="Genomic_DNA"/>
</dbReference>
<dbReference type="RefSeq" id="WP_060827176.1">
    <property type="nucleotide sequence ID" value="NZ_CAJPTF010000050.1"/>
</dbReference>
<evidence type="ECO:0000313" key="3">
    <source>
        <dbReference type="EMBL" id="SCQ18172.1"/>
    </source>
</evidence>
<dbReference type="InterPro" id="IPR036754">
    <property type="entry name" value="YbaK/aa-tRNA-synt-asso_dom_sf"/>
</dbReference>
<protein>
    <submittedName>
        <fullName evidence="3">Prolyl-tRNA editing protein ProX</fullName>
    </submittedName>
</protein>
<dbReference type="FunFam" id="3.90.960.10:FF:000005">
    <property type="entry name" value="Putative prolyl-tRNA synthetase"/>
    <property type="match status" value="1"/>
</dbReference>
<sequence>MNGDPRLYALLEQLGIKFEYLEHPPAPTIEIAKQYWAGHDAKHCKNLFFRNHKGNCHYLVILDCDCAMDIHAIEKRLGQGKLTFASEKRMVKFLGVTPGSVTPFGLIHDETHHVHVFLDRNLQKASQLSFHPCINTASLILSNSDFMRFMDHVQNTYEWIDLYDL</sequence>
<name>A0A1D3UDF3_TANFO</name>
<dbReference type="Pfam" id="PF04073">
    <property type="entry name" value="tRNA_edit"/>
    <property type="match status" value="1"/>
</dbReference>
<evidence type="ECO:0000313" key="4">
    <source>
        <dbReference type="Proteomes" id="UP000182057"/>
    </source>
</evidence>
<feature type="domain" description="YbaK/aminoacyl-tRNA synthetase-associated" evidence="2">
    <location>
        <begin position="23"/>
        <end position="149"/>
    </location>
</feature>
<dbReference type="AlphaFoldDB" id="A0A1D3UDF3"/>
<evidence type="ECO:0000256" key="1">
    <source>
        <dbReference type="ARBA" id="ARBA00010201"/>
    </source>
</evidence>
<dbReference type="PANTHER" id="PTHR31423:SF3">
    <property type="entry name" value="PROLYL-TRNA SYNTHETASE ASSOCIATED DOMAIN-CONTAINING PROTEIN 1-RELATED"/>
    <property type="match status" value="1"/>
</dbReference>
<dbReference type="Proteomes" id="UP000182057">
    <property type="component" value="Unassembled WGS sequence"/>
</dbReference>
<accession>A0A1D3UDF3</accession>
<comment type="similarity">
    <text evidence="1">Belongs to the PRORSD1 family.</text>
</comment>
<dbReference type="InterPro" id="IPR007214">
    <property type="entry name" value="YbaK/aa-tRNA-synth-assoc-dom"/>
</dbReference>
<dbReference type="PANTHER" id="PTHR31423">
    <property type="entry name" value="YBAK DOMAIN-CONTAINING PROTEIN"/>
    <property type="match status" value="1"/>
</dbReference>
<proteinExistence type="inferred from homology"/>
<dbReference type="GO" id="GO:0002161">
    <property type="term" value="F:aminoacyl-tRNA deacylase activity"/>
    <property type="evidence" value="ECO:0007669"/>
    <property type="project" value="InterPro"/>
</dbReference>
<organism evidence="3 4">
    <name type="scientific">Tannerella forsythia</name>
    <name type="common">Bacteroides forsythus</name>
    <dbReference type="NCBI Taxonomy" id="28112"/>
    <lineage>
        <taxon>Bacteria</taxon>
        <taxon>Pseudomonadati</taxon>
        <taxon>Bacteroidota</taxon>
        <taxon>Bacteroidia</taxon>
        <taxon>Bacteroidales</taxon>
        <taxon>Tannerellaceae</taxon>
        <taxon>Tannerella</taxon>
    </lineage>
</organism>
<dbReference type="Gene3D" id="3.90.960.10">
    <property type="entry name" value="YbaK/aminoacyl-tRNA synthetase-associated domain"/>
    <property type="match status" value="1"/>
</dbReference>
<dbReference type="OrthoDB" id="9798587at2"/>